<dbReference type="FunFam" id="3.40.50.300:FF:000343">
    <property type="entry name" value="Ras family gtpase"/>
    <property type="match status" value="1"/>
</dbReference>
<evidence type="ECO:0000313" key="12">
    <source>
        <dbReference type="RefSeq" id="XP_026495456.1"/>
    </source>
</evidence>
<accession>A0A8B8IH98</accession>
<dbReference type="Pfam" id="PF00071">
    <property type="entry name" value="Ras"/>
    <property type="match status" value="1"/>
</dbReference>
<protein>
    <recommendedName>
        <fullName evidence="2">small monomeric GTPase</fullName>
        <ecNumber evidence="2">3.6.5.2</ecNumber>
    </recommendedName>
</protein>
<dbReference type="GO" id="GO:0007165">
    <property type="term" value="P:signal transduction"/>
    <property type="evidence" value="ECO:0007669"/>
    <property type="project" value="InterPro"/>
</dbReference>
<dbReference type="PANTHER" id="PTHR24070">
    <property type="entry name" value="RAS, DI-RAS, AND RHEB FAMILY MEMBERS OF SMALL GTPASE SUPERFAMILY"/>
    <property type="match status" value="1"/>
</dbReference>
<dbReference type="GO" id="GO:0012505">
    <property type="term" value="C:endomembrane system"/>
    <property type="evidence" value="ECO:0007669"/>
    <property type="project" value="UniProtKB-SubCell"/>
</dbReference>
<keyword evidence="4" id="KW-0488">Methylation</keyword>
<keyword evidence="6" id="KW-0378">Hydrolase</keyword>
<dbReference type="OMA" id="FRRKQRH"/>
<dbReference type="InterPro" id="IPR005225">
    <property type="entry name" value="Small_GTP-bd"/>
</dbReference>
<keyword evidence="9" id="KW-0449">Lipoprotein</keyword>
<dbReference type="EC" id="3.6.5.2" evidence="2"/>
<dbReference type="PRINTS" id="PR00449">
    <property type="entry name" value="RASTRNSFRMNG"/>
</dbReference>
<dbReference type="GO" id="GO:0005525">
    <property type="term" value="F:GTP binding"/>
    <property type="evidence" value="ECO:0007669"/>
    <property type="project" value="UniProtKB-KW"/>
</dbReference>
<keyword evidence="8" id="KW-0472">Membrane</keyword>
<evidence type="ECO:0000256" key="5">
    <source>
        <dbReference type="ARBA" id="ARBA00022741"/>
    </source>
</evidence>
<gene>
    <name evidence="12" type="primary">Ric</name>
</gene>
<evidence type="ECO:0000256" key="9">
    <source>
        <dbReference type="ARBA" id="ARBA00023288"/>
    </source>
</evidence>
<comment type="subcellular location">
    <subcellularLocation>
        <location evidence="1">Cell membrane</location>
    </subcellularLocation>
    <subcellularLocation>
        <location evidence="10">Endomembrane system</location>
        <topology evidence="10">Lipid-anchor</topology>
        <orientation evidence="10">Cytoplasmic side</orientation>
    </subcellularLocation>
</comment>
<evidence type="ECO:0000256" key="4">
    <source>
        <dbReference type="ARBA" id="ARBA00022481"/>
    </source>
</evidence>
<dbReference type="GO" id="GO:0005886">
    <property type="term" value="C:plasma membrane"/>
    <property type="evidence" value="ECO:0007669"/>
    <property type="project" value="UniProtKB-SubCell"/>
</dbReference>
<dbReference type="AlphaFoldDB" id="A0A8B8IH98"/>
<evidence type="ECO:0000256" key="3">
    <source>
        <dbReference type="ARBA" id="ARBA00022475"/>
    </source>
</evidence>
<evidence type="ECO:0000256" key="10">
    <source>
        <dbReference type="ARBA" id="ARBA00046278"/>
    </source>
</evidence>
<dbReference type="GO" id="GO:0003925">
    <property type="term" value="F:G protein activity"/>
    <property type="evidence" value="ECO:0007669"/>
    <property type="project" value="UniProtKB-EC"/>
</dbReference>
<keyword evidence="11" id="KW-1185">Reference proteome</keyword>
<evidence type="ECO:0000256" key="7">
    <source>
        <dbReference type="ARBA" id="ARBA00023134"/>
    </source>
</evidence>
<evidence type="ECO:0000256" key="1">
    <source>
        <dbReference type="ARBA" id="ARBA00004236"/>
    </source>
</evidence>
<evidence type="ECO:0000256" key="8">
    <source>
        <dbReference type="ARBA" id="ARBA00023136"/>
    </source>
</evidence>
<dbReference type="SMART" id="SM00173">
    <property type="entry name" value="RAS"/>
    <property type="match status" value="1"/>
</dbReference>
<name>A0A8B8IH98_VANTA</name>
<keyword evidence="3" id="KW-1003">Cell membrane</keyword>
<evidence type="ECO:0000313" key="11">
    <source>
        <dbReference type="Proteomes" id="UP001652626"/>
    </source>
</evidence>
<sequence>MAEAAGTSRGLRVYKIVVLGDGGVGKSAVTLQFVSHSFLDYHDPTIEDSYQQQAVIDGEPALLDILDTAGQVEFTAMREQYMRCGEGFMLCYSVTDRRSFRAAAEYKRLLAQARPSERLPLVLVGNKLDLAPRFRQVTTEEGQALATQLGCPFYETSAALRHFVDDAFHGLVREIRRLERQRQSSLLEGGGRGRRRWRRLRSIFALVFRRRRRHATP</sequence>
<dbReference type="InterPro" id="IPR027417">
    <property type="entry name" value="P-loop_NTPase"/>
</dbReference>
<keyword evidence="5" id="KW-0547">Nucleotide-binding</keyword>
<dbReference type="InterPro" id="IPR020849">
    <property type="entry name" value="Small_GTPase_Ras-type"/>
</dbReference>
<dbReference type="RefSeq" id="XP_026495456.1">
    <property type="nucleotide sequence ID" value="XM_026639671.2"/>
</dbReference>
<organism evidence="11 12">
    <name type="scientific">Vanessa tameamea</name>
    <name type="common">Kamehameha butterfly</name>
    <dbReference type="NCBI Taxonomy" id="334116"/>
    <lineage>
        <taxon>Eukaryota</taxon>
        <taxon>Metazoa</taxon>
        <taxon>Ecdysozoa</taxon>
        <taxon>Arthropoda</taxon>
        <taxon>Hexapoda</taxon>
        <taxon>Insecta</taxon>
        <taxon>Pterygota</taxon>
        <taxon>Neoptera</taxon>
        <taxon>Endopterygota</taxon>
        <taxon>Lepidoptera</taxon>
        <taxon>Glossata</taxon>
        <taxon>Ditrysia</taxon>
        <taxon>Papilionoidea</taxon>
        <taxon>Nymphalidae</taxon>
        <taxon>Nymphalinae</taxon>
        <taxon>Vanessa</taxon>
    </lineage>
</organism>
<dbReference type="InterPro" id="IPR001806">
    <property type="entry name" value="Small_GTPase"/>
</dbReference>
<dbReference type="PROSITE" id="PS51419">
    <property type="entry name" value="RAB"/>
    <property type="match status" value="1"/>
</dbReference>
<dbReference type="Proteomes" id="UP001652626">
    <property type="component" value="Chromosome 18"/>
</dbReference>
<dbReference type="PROSITE" id="PS51421">
    <property type="entry name" value="RAS"/>
    <property type="match status" value="1"/>
</dbReference>
<dbReference type="SMART" id="SM00175">
    <property type="entry name" value="RAB"/>
    <property type="match status" value="1"/>
</dbReference>
<proteinExistence type="predicted"/>
<dbReference type="Gene3D" id="3.40.50.300">
    <property type="entry name" value="P-loop containing nucleotide triphosphate hydrolases"/>
    <property type="match status" value="1"/>
</dbReference>
<evidence type="ECO:0000256" key="2">
    <source>
        <dbReference type="ARBA" id="ARBA00011984"/>
    </source>
</evidence>
<dbReference type="OrthoDB" id="5976022at2759"/>
<dbReference type="SMART" id="SM00174">
    <property type="entry name" value="RHO"/>
    <property type="match status" value="1"/>
</dbReference>
<evidence type="ECO:0000256" key="6">
    <source>
        <dbReference type="ARBA" id="ARBA00022801"/>
    </source>
</evidence>
<keyword evidence="7" id="KW-0342">GTP-binding</keyword>
<dbReference type="PROSITE" id="PS51420">
    <property type="entry name" value="RHO"/>
    <property type="match status" value="1"/>
</dbReference>
<dbReference type="NCBIfam" id="TIGR00231">
    <property type="entry name" value="small_GTP"/>
    <property type="match status" value="1"/>
</dbReference>
<reference evidence="12" key="1">
    <citation type="submission" date="2025-08" db="UniProtKB">
        <authorList>
            <consortium name="RefSeq"/>
        </authorList>
    </citation>
    <scope>IDENTIFICATION</scope>
    <source>
        <tissue evidence="12">Whole body</tissue>
    </source>
</reference>
<dbReference type="SUPFAM" id="SSF52540">
    <property type="entry name" value="P-loop containing nucleoside triphosphate hydrolases"/>
    <property type="match status" value="1"/>
</dbReference>